<name>A0A0R3TDV9_RODNA</name>
<evidence type="ECO:0000313" key="4">
    <source>
        <dbReference type="WBParaSite" id="HNAJ_0000524801-mRNA-1"/>
    </source>
</evidence>
<dbReference type="InterPro" id="IPR036770">
    <property type="entry name" value="Ankyrin_rpt-contain_sf"/>
</dbReference>
<gene>
    <name evidence="2" type="ORF">HNAJ_LOCUS5246</name>
</gene>
<dbReference type="AlphaFoldDB" id="A0A0R3TDV9"/>
<dbReference type="WBParaSite" id="HNAJ_0000524801-mRNA-1">
    <property type="protein sequence ID" value="HNAJ_0000524801-mRNA-1"/>
    <property type="gene ID" value="HNAJ_0000524801"/>
</dbReference>
<dbReference type="Pfam" id="PF00023">
    <property type="entry name" value="Ank"/>
    <property type="match status" value="1"/>
</dbReference>
<accession>A0A0R3TDV9</accession>
<keyword evidence="1" id="KW-0040">ANK repeat</keyword>
<feature type="repeat" description="ANK" evidence="1">
    <location>
        <begin position="20"/>
        <end position="52"/>
    </location>
</feature>
<dbReference type="PROSITE" id="PS50088">
    <property type="entry name" value="ANK_REPEAT"/>
    <property type="match status" value="1"/>
</dbReference>
<organism evidence="4">
    <name type="scientific">Rodentolepis nana</name>
    <name type="common">Dwarf tapeworm</name>
    <name type="synonym">Hymenolepis nana</name>
    <dbReference type="NCBI Taxonomy" id="102285"/>
    <lineage>
        <taxon>Eukaryota</taxon>
        <taxon>Metazoa</taxon>
        <taxon>Spiralia</taxon>
        <taxon>Lophotrochozoa</taxon>
        <taxon>Platyhelminthes</taxon>
        <taxon>Cestoda</taxon>
        <taxon>Eucestoda</taxon>
        <taxon>Cyclophyllidea</taxon>
        <taxon>Hymenolepididae</taxon>
        <taxon>Rodentolepis</taxon>
    </lineage>
</organism>
<evidence type="ECO:0000313" key="3">
    <source>
        <dbReference type="Proteomes" id="UP000278807"/>
    </source>
</evidence>
<dbReference type="PROSITE" id="PS50297">
    <property type="entry name" value="ANK_REP_REGION"/>
    <property type="match status" value="1"/>
</dbReference>
<dbReference type="Proteomes" id="UP000278807">
    <property type="component" value="Unassembled WGS sequence"/>
</dbReference>
<dbReference type="InterPro" id="IPR002110">
    <property type="entry name" value="Ankyrin_rpt"/>
</dbReference>
<reference evidence="2 3" key="2">
    <citation type="submission" date="2018-11" db="EMBL/GenBank/DDBJ databases">
        <authorList>
            <consortium name="Pathogen Informatics"/>
        </authorList>
    </citation>
    <scope>NUCLEOTIDE SEQUENCE [LARGE SCALE GENOMIC DNA]</scope>
</reference>
<dbReference type="SUPFAM" id="SSF48403">
    <property type="entry name" value="Ankyrin repeat"/>
    <property type="match status" value="1"/>
</dbReference>
<evidence type="ECO:0000256" key="1">
    <source>
        <dbReference type="PROSITE-ProRule" id="PRU00023"/>
    </source>
</evidence>
<reference evidence="4" key="1">
    <citation type="submission" date="2017-02" db="UniProtKB">
        <authorList>
            <consortium name="WormBaseParasite"/>
        </authorList>
    </citation>
    <scope>IDENTIFICATION</scope>
</reference>
<evidence type="ECO:0000313" key="2">
    <source>
        <dbReference type="EMBL" id="VDO01106.1"/>
    </source>
</evidence>
<dbReference type="OrthoDB" id="7464126at2759"/>
<dbReference type="Gene3D" id="1.25.40.20">
    <property type="entry name" value="Ankyrin repeat-containing domain"/>
    <property type="match status" value="1"/>
</dbReference>
<sequence>MLENVGEFNKVNPNVFPNNPTITPLILAVRLKYLDIANELLMNGADVNVVDEFGRTALLVASAK</sequence>
<proteinExistence type="predicted"/>
<protein>
    <submittedName>
        <fullName evidence="4">ANK_REP_REGION domain-containing protein</fullName>
    </submittedName>
</protein>
<keyword evidence="3" id="KW-1185">Reference proteome</keyword>
<dbReference type="EMBL" id="UZAE01004295">
    <property type="protein sequence ID" value="VDO01106.1"/>
    <property type="molecule type" value="Genomic_DNA"/>
</dbReference>